<name>A0A7C3WV95_THEPE</name>
<dbReference type="EMBL" id="DTIB01000068">
    <property type="protein sequence ID" value="HGB25007.1"/>
    <property type="molecule type" value="Genomic_DNA"/>
</dbReference>
<proteinExistence type="predicted"/>
<organism evidence="1">
    <name type="scientific">Thermofilum pendens</name>
    <dbReference type="NCBI Taxonomy" id="2269"/>
    <lineage>
        <taxon>Archaea</taxon>
        <taxon>Thermoproteota</taxon>
        <taxon>Thermoprotei</taxon>
        <taxon>Thermofilales</taxon>
        <taxon>Thermofilaceae</taxon>
        <taxon>Thermofilum</taxon>
    </lineage>
</organism>
<evidence type="ECO:0000313" key="1">
    <source>
        <dbReference type="EMBL" id="HGB25007.1"/>
    </source>
</evidence>
<accession>A0A7C3WV95</accession>
<sequence>MSSNLLSTTTRFFQTRGFKVETNARVVGLSGLMHSFALRVSRGPLQLLIDFVEEVEDLLAFYGKALDLRGVPVLALLKIEKVTPEVQQALHCMGNVIAFETLDELEENLSRRACAHGNQRKVLKRRLKL</sequence>
<reference evidence="1" key="1">
    <citation type="journal article" date="2020" name="mSystems">
        <title>Genome- and Community-Level Interaction Insights into Carbon Utilization and Element Cycling Functions of Hydrothermarchaeota in Hydrothermal Sediment.</title>
        <authorList>
            <person name="Zhou Z."/>
            <person name="Liu Y."/>
            <person name="Xu W."/>
            <person name="Pan J."/>
            <person name="Luo Z.H."/>
            <person name="Li M."/>
        </authorList>
    </citation>
    <scope>NUCLEOTIDE SEQUENCE [LARGE SCALE GENOMIC DNA]</scope>
    <source>
        <strain evidence="1">SpSt-8</strain>
    </source>
</reference>
<dbReference type="AlphaFoldDB" id="A0A7C3WV95"/>
<protein>
    <submittedName>
        <fullName evidence="1">Uncharacterized protein</fullName>
    </submittedName>
</protein>
<gene>
    <name evidence="1" type="ORF">ENV88_02995</name>
</gene>
<comment type="caution">
    <text evidence="1">The sequence shown here is derived from an EMBL/GenBank/DDBJ whole genome shotgun (WGS) entry which is preliminary data.</text>
</comment>